<feature type="region of interest" description="Disordered" evidence="4">
    <location>
        <begin position="236"/>
        <end position="295"/>
    </location>
</feature>
<dbReference type="InterPro" id="IPR000704">
    <property type="entry name" value="Casein_kinase_II_reg-sub"/>
</dbReference>
<comment type="subunit">
    <text evidence="3">Tetramer of two alpha and two beta subunits.</text>
</comment>
<feature type="region of interest" description="Disordered" evidence="4">
    <location>
        <begin position="571"/>
        <end position="634"/>
    </location>
</feature>
<evidence type="ECO:0000256" key="1">
    <source>
        <dbReference type="ARBA" id="ARBA00006941"/>
    </source>
</evidence>
<evidence type="ECO:0000256" key="2">
    <source>
        <dbReference type="ARBA" id="ARBA00045899"/>
    </source>
</evidence>
<evidence type="ECO:0000313" key="5">
    <source>
        <dbReference type="EMBL" id="KAL0640446.1"/>
    </source>
</evidence>
<protein>
    <recommendedName>
        <fullName evidence="3">Casein kinase II subunit beta</fullName>
        <shortName evidence="3">CK II beta</shortName>
    </recommendedName>
</protein>
<evidence type="ECO:0000256" key="3">
    <source>
        <dbReference type="RuleBase" id="RU361268"/>
    </source>
</evidence>
<feature type="compositionally biased region" description="Low complexity" evidence="4">
    <location>
        <begin position="9"/>
        <end position="22"/>
    </location>
</feature>
<evidence type="ECO:0000313" key="6">
    <source>
        <dbReference type="Proteomes" id="UP001447188"/>
    </source>
</evidence>
<feature type="compositionally biased region" description="Basic and acidic residues" evidence="4">
    <location>
        <begin position="90"/>
        <end position="103"/>
    </location>
</feature>
<dbReference type="InterPro" id="IPR016149">
    <property type="entry name" value="Casein_kin_II_reg-sub_N"/>
</dbReference>
<dbReference type="Gene3D" id="2.20.25.20">
    <property type="match status" value="1"/>
</dbReference>
<feature type="compositionally biased region" description="Acidic residues" evidence="4">
    <location>
        <begin position="590"/>
        <end position="607"/>
    </location>
</feature>
<sequence>MPPTPPPIVTSTTTAAAAAADPHSPNLNHPDARHNNNYQQPLSSQQQPGSRAKDDESSRFDFPLPPRAVRQQQTQDATGRQADGNTNIRRNHEGSDNNNDDGHGSNSRKPTTDSLPTPPAATASATTTTAAAATAAAAAADATIVADTAAVDPSIETDQLIASKTDDDYDILILKKATLYRRSGVSSTRAIGLVHRGIGVVKRDAAGGHICAGEIAAASATPGSGRLKEDELAGRYAQPCSPPHSSQNPPSDLPPPASPLHSHSQSDRSASEEEEDHSEEDEEDEEEEDMEEEESWINSYCSMVGHEYFAEVSEEFIEDDFNLTGLGAMVPMYKEALEMILDVEPEDDSDSAASASESLSEQPGAQPSTYRRRAGHMRVASDVSMIENSAELLYGLIHQRFITSRQGIQVMYEKYLSNHFGFCPRVFCNNARVLPCGYSDTPGIETVKLFCPSCCDIYVPPNSRFQTVDGAYFGTTFASLFLMTFPELDVSGSGRKEILSGTSLNSAGGRKGLNNASAPLINGVLTSNLAPGLGKGKQYEMRIYGFRVSERARSGPRMGWLRSKPEHLSILDETTRYGEPAAEVGYSSEEGLEDSEQEEESEGEDEMNPVGGGPAPVRKERKRVASPMDTNGAR</sequence>
<proteinExistence type="inferred from homology"/>
<evidence type="ECO:0000256" key="4">
    <source>
        <dbReference type="SAM" id="MobiDB-lite"/>
    </source>
</evidence>
<dbReference type="SMART" id="SM01085">
    <property type="entry name" value="CK_II_beta"/>
    <property type="match status" value="1"/>
</dbReference>
<gene>
    <name evidence="5" type="primary">CKB1</name>
    <name evidence="5" type="ORF">Q9L58_000415</name>
</gene>
<dbReference type="Proteomes" id="UP001447188">
    <property type="component" value="Unassembled WGS sequence"/>
</dbReference>
<accession>A0ABR3GWU8</accession>
<name>A0ABR3GWU8_9PEZI</name>
<feature type="compositionally biased region" description="Polar residues" evidence="4">
    <location>
        <begin position="70"/>
        <end position="88"/>
    </location>
</feature>
<comment type="function">
    <text evidence="2 3">Regulatory subunit of casein kinase II/CK2. As part of the kinase complex regulates the basal catalytic activity of the alpha subunit a constitutively active serine/threonine-protein kinase that phosphorylates a large number of substrates containing acidic residues C-terminal to the phosphorylated serine or threonine.</text>
</comment>
<feature type="compositionally biased region" description="Low complexity" evidence="4">
    <location>
        <begin position="104"/>
        <end position="126"/>
    </location>
</feature>
<reference evidence="5 6" key="1">
    <citation type="submission" date="2024-02" db="EMBL/GenBank/DDBJ databases">
        <title>Discinaceae phylogenomics.</title>
        <authorList>
            <person name="Dirks A.C."/>
            <person name="James T.Y."/>
        </authorList>
    </citation>
    <scope>NUCLEOTIDE SEQUENCE [LARGE SCALE GENOMIC DNA]</scope>
    <source>
        <strain evidence="5 6">ACD0624</strain>
    </source>
</reference>
<feature type="compositionally biased region" description="Low complexity" evidence="4">
    <location>
        <begin position="39"/>
        <end position="48"/>
    </location>
</feature>
<dbReference type="EMBL" id="JBBBZM010000003">
    <property type="protein sequence ID" value="KAL0640446.1"/>
    <property type="molecule type" value="Genomic_DNA"/>
</dbReference>
<feature type="compositionally biased region" description="Low complexity" evidence="4">
    <location>
        <begin position="351"/>
        <end position="361"/>
    </location>
</feature>
<keyword evidence="6" id="KW-1185">Reference proteome</keyword>
<dbReference type="PANTHER" id="PTHR11740">
    <property type="entry name" value="CASEIN KINASE II SUBUNIT BETA"/>
    <property type="match status" value="1"/>
</dbReference>
<feature type="compositionally biased region" description="Acidic residues" evidence="4">
    <location>
        <begin position="272"/>
        <end position="295"/>
    </location>
</feature>
<comment type="caution">
    <text evidence="5">The sequence shown here is derived from an EMBL/GenBank/DDBJ whole genome shotgun (WGS) entry which is preliminary data.</text>
</comment>
<dbReference type="PRINTS" id="PR00472">
    <property type="entry name" value="CASNKINASEII"/>
</dbReference>
<dbReference type="PROSITE" id="PS01101">
    <property type="entry name" value="CK2_BETA"/>
    <property type="match status" value="1"/>
</dbReference>
<dbReference type="Gene3D" id="1.10.1820.10">
    <property type="entry name" value="protein kinase ck2 holoenzyme, chain C, domain 1"/>
    <property type="match status" value="1"/>
</dbReference>
<dbReference type="SUPFAM" id="SSF57798">
    <property type="entry name" value="Casein kinase II beta subunit"/>
    <property type="match status" value="1"/>
</dbReference>
<dbReference type="Pfam" id="PF01214">
    <property type="entry name" value="CK_II_beta"/>
    <property type="match status" value="1"/>
</dbReference>
<dbReference type="PANTHER" id="PTHR11740:SF0">
    <property type="entry name" value="CASEIN KINASE II SUBUNIT BETA"/>
    <property type="match status" value="1"/>
</dbReference>
<feature type="region of interest" description="Disordered" evidence="4">
    <location>
        <begin position="345"/>
        <end position="372"/>
    </location>
</feature>
<dbReference type="InterPro" id="IPR035991">
    <property type="entry name" value="Casein_kinase_II_beta-like"/>
</dbReference>
<feature type="region of interest" description="Disordered" evidence="4">
    <location>
        <begin position="1"/>
        <end position="126"/>
    </location>
</feature>
<organism evidence="5 6">
    <name type="scientific">Discina gigas</name>
    <dbReference type="NCBI Taxonomy" id="1032678"/>
    <lineage>
        <taxon>Eukaryota</taxon>
        <taxon>Fungi</taxon>
        <taxon>Dikarya</taxon>
        <taxon>Ascomycota</taxon>
        <taxon>Pezizomycotina</taxon>
        <taxon>Pezizomycetes</taxon>
        <taxon>Pezizales</taxon>
        <taxon>Discinaceae</taxon>
        <taxon>Discina</taxon>
    </lineage>
</organism>
<comment type="similarity">
    <text evidence="1 3">Belongs to the casein kinase 2 subunit beta family.</text>
</comment>